<keyword evidence="2" id="KW-1133">Transmembrane helix</keyword>
<keyword evidence="2" id="KW-0812">Transmembrane</keyword>
<comment type="caution">
    <text evidence="3">The sequence shown here is derived from an EMBL/GenBank/DDBJ whole genome shotgun (WGS) entry which is preliminary data.</text>
</comment>
<dbReference type="AlphaFoldDB" id="A0A087E4R2"/>
<keyword evidence="2" id="KW-0472">Membrane</keyword>
<accession>A0A087E4R2</accession>
<feature type="region of interest" description="Disordered" evidence="1">
    <location>
        <begin position="186"/>
        <end position="387"/>
    </location>
</feature>
<evidence type="ECO:0000313" key="3">
    <source>
        <dbReference type="EMBL" id="KFJ02763.1"/>
    </source>
</evidence>
<feature type="region of interest" description="Disordered" evidence="1">
    <location>
        <begin position="521"/>
        <end position="561"/>
    </location>
</feature>
<feature type="region of interest" description="Disordered" evidence="1">
    <location>
        <begin position="739"/>
        <end position="759"/>
    </location>
</feature>
<feature type="compositionally biased region" description="Low complexity" evidence="1">
    <location>
        <begin position="333"/>
        <end position="344"/>
    </location>
</feature>
<organism evidence="3 4">
    <name type="scientific">Bifidobacterium thermacidophilum subsp. thermacidophilum</name>
    <dbReference type="NCBI Taxonomy" id="79262"/>
    <lineage>
        <taxon>Bacteria</taxon>
        <taxon>Bacillati</taxon>
        <taxon>Actinomycetota</taxon>
        <taxon>Actinomycetes</taxon>
        <taxon>Bifidobacteriales</taxon>
        <taxon>Bifidobacteriaceae</taxon>
        <taxon>Bifidobacterium</taxon>
    </lineage>
</organism>
<name>A0A087E4R2_9BIFI</name>
<dbReference type="Proteomes" id="UP000029003">
    <property type="component" value="Unassembled WGS sequence"/>
</dbReference>
<feature type="region of interest" description="Disordered" evidence="1">
    <location>
        <begin position="114"/>
        <end position="158"/>
    </location>
</feature>
<feature type="compositionally biased region" description="Acidic residues" evidence="1">
    <location>
        <begin position="214"/>
        <end position="224"/>
    </location>
</feature>
<sequence length="759" mass="79584">MSVIRYCPHCGSEVFYDGDICMNCGGTLEGPDPHGSDTPTQAIPRRMQPASSYDAQEQPTRPISRREYIQQAQMAAINGSADLAALAASAHSVIPHAKTRPGAAQSAIGTVDGVHSDVASGNTQEGAHESGQSSARTGQGRSVSGETGTSATEPAQTETAKKDYHFALDWASDTWGIPSLPEGIWSLNTDNAEGQSATSSQQQSDHQPVAQFPDEADNAADDVSDAEHTNHTDEADASGSNDIPGTGDTPNTVQDLNDDDTEGEEEPAAQDSADTNPQTAENRKISPDSGHTPDDEESSSPVSAQYPSIEQVSAAQPAQPDDALTSDERIETPSDAPSFDASSDVPYSDTQAPDTQESGSDELTQVIDRDAIGTETGPLPYNIPPAEMTERTAAIYESTNEFPFAFEQSGEGEARAEEPLPSDEADTTGQLPVAEEPTGDNEATVAIPADANQPAYRPNGEAPQTNRNAASSRVKAARPEESPAAGKTATPVRATIIIVVVVALLVCAGIVFALTRHHGTSATQPSANATASASAPASPSADASTSASSSSPSAAATPSPAGVYTNDAMGYRVSIPDGYVWHEETDNGATRTFTDDSIGMTIKVSGASNTTGATVSSEYSACASGRSVSYHLLSGDIMVCSYAENGTITYVKEIVTQQSILTLRFDYAQSAQEKGSAVIDEVFPTFVSYALMHAHVTMIRARSLMRGPGPIAIITRAVRRMHRAARVILSRGCRTDAADTGTYSRNQDTDSTRIRLTGS</sequence>
<dbReference type="RefSeq" id="WP_044085815.1">
    <property type="nucleotide sequence ID" value="NZ_JGZT01000006.1"/>
</dbReference>
<feature type="region of interest" description="Disordered" evidence="1">
    <location>
        <begin position="409"/>
        <end position="488"/>
    </location>
</feature>
<feature type="compositionally biased region" description="Polar residues" evidence="1">
    <location>
        <begin position="299"/>
        <end position="316"/>
    </location>
</feature>
<evidence type="ECO:0000256" key="1">
    <source>
        <dbReference type="SAM" id="MobiDB-lite"/>
    </source>
</evidence>
<dbReference type="OrthoDB" id="3240475at2"/>
<feature type="compositionally biased region" description="Polar residues" evidence="1">
    <location>
        <begin position="119"/>
        <end position="158"/>
    </location>
</feature>
<feature type="compositionally biased region" description="Polar residues" evidence="1">
    <location>
        <begin position="348"/>
        <end position="363"/>
    </location>
</feature>
<dbReference type="EMBL" id="JGZT01000006">
    <property type="protein sequence ID" value="KFJ02763.1"/>
    <property type="molecule type" value="Genomic_DNA"/>
</dbReference>
<feature type="compositionally biased region" description="Acidic residues" evidence="1">
    <location>
        <begin position="256"/>
        <end position="268"/>
    </location>
</feature>
<reference evidence="3 4" key="1">
    <citation type="submission" date="2014-03" db="EMBL/GenBank/DDBJ databases">
        <title>Genomics of Bifidobacteria.</title>
        <authorList>
            <person name="Ventura M."/>
            <person name="Milani C."/>
            <person name="Lugli G.A."/>
        </authorList>
    </citation>
    <scope>NUCLEOTIDE SEQUENCE [LARGE SCALE GENOMIC DNA]</scope>
    <source>
        <strain evidence="3 4">LMG 21395</strain>
    </source>
</reference>
<feature type="compositionally biased region" description="Polar residues" evidence="1">
    <location>
        <begin position="238"/>
        <end position="255"/>
    </location>
</feature>
<feature type="compositionally biased region" description="Polar residues" evidence="1">
    <location>
        <begin position="186"/>
        <end position="206"/>
    </location>
</feature>
<evidence type="ECO:0008006" key="5">
    <source>
        <dbReference type="Google" id="ProtNLM"/>
    </source>
</evidence>
<feature type="compositionally biased region" description="Basic and acidic residues" evidence="1">
    <location>
        <begin position="225"/>
        <end position="234"/>
    </location>
</feature>
<evidence type="ECO:0000256" key="2">
    <source>
        <dbReference type="SAM" id="Phobius"/>
    </source>
</evidence>
<feature type="compositionally biased region" description="Polar residues" evidence="1">
    <location>
        <begin position="462"/>
        <end position="471"/>
    </location>
</feature>
<feature type="transmembrane region" description="Helical" evidence="2">
    <location>
        <begin position="494"/>
        <end position="514"/>
    </location>
</feature>
<evidence type="ECO:0000313" key="4">
    <source>
        <dbReference type="Proteomes" id="UP000029003"/>
    </source>
</evidence>
<gene>
    <name evidence="3" type="ORF">THER5_1228</name>
</gene>
<protein>
    <recommendedName>
        <fullName evidence="5">Transmembrane serine/threonine-protein kinase B</fullName>
    </recommendedName>
</protein>
<proteinExistence type="predicted"/>